<dbReference type="PANTHER" id="PTHR14768">
    <property type="entry name" value="UPF0338 PROTEIN"/>
    <property type="match status" value="1"/>
</dbReference>
<dbReference type="OrthoDB" id="8440917at2759"/>
<comment type="subcellular location">
    <subcellularLocation>
        <location evidence="2">Cell membrane</location>
        <topology evidence="2">Single-pass type II membrane protein</topology>
    </subcellularLocation>
    <subcellularLocation>
        <location evidence="1">Cell projection</location>
        <location evidence="1">Dendrite</location>
    </subcellularLocation>
    <subcellularLocation>
        <location evidence="16">Early endosome membrane</location>
        <topology evidence="16">Single-pass type II membrane protein</topology>
    </subcellularLocation>
    <subcellularLocation>
        <location evidence="14">Postsynaptic density membrane</location>
    </subcellularLocation>
</comment>
<dbReference type="GO" id="GO:0031901">
    <property type="term" value="C:early endosome membrane"/>
    <property type="evidence" value="ECO:0007669"/>
    <property type="project" value="UniProtKB-SubCell"/>
</dbReference>
<dbReference type="GO" id="GO:0060076">
    <property type="term" value="C:excitatory synapse"/>
    <property type="evidence" value="ECO:0007669"/>
    <property type="project" value="TreeGrafter"/>
</dbReference>
<dbReference type="InterPro" id="IPR007593">
    <property type="entry name" value="CD225/Dispanin_fam"/>
</dbReference>
<comment type="similarity">
    <text evidence="3">Belongs to the CD225/Dispanin family.</text>
</comment>
<feature type="region of interest" description="Disordered" evidence="21">
    <location>
        <begin position="1"/>
        <end position="28"/>
    </location>
</feature>
<sequence>MESGLRTAPRAEEEKAPPAQRKLSRAGGGDLGPECCKCNGQINTRSVMVETKEGRVSVYSAPQYQSQVVVSYSPEHADQDRNGHHPQLLNPSALPQALDPFYKPNLILYPEGVLKVWGEGSDCCETTFIEDMAPANSAATVTKDGLMFTDKKFLDLSMEDTKIHTLSYDVDDDDEFEELESEYSSDSESEDNFLMMPPRDHLGLSVFSMLCCFWPLGIAAFYLSHQTNKAVNKGDLHHASSSSRRALFLAVLSITIGTGIYVGVAVALIAYLSKNNHL</sequence>
<evidence type="ECO:0000256" key="9">
    <source>
        <dbReference type="ARBA" id="ARBA00022989"/>
    </source>
</evidence>
<keyword evidence="13" id="KW-0966">Cell projection</keyword>
<comment type="function">
    <text evidence="15">May regulate AMPA receptor content at nascent synapses, and have a role in postsynaptic development and maturation.</text>
</comment>
<comment type="subunit">
    <text evidence="17">Homodimer. Interacts with GRIA1 and GRIA2.</text>
</comment>
<dbReference type="GO" id="GO:0051965">
    <property type="term" value="P:positive regulation of synapse assembly"/>
    <property type="evidence" value="ECO:0007669"/>
    <property type="project" value="TreeGrafter"/>
</dbReference>
<feature type="transmembrane region" description="Helical" evidence="22">
    <location>
        <begin position="202"/>
        <end position="225"/>
    </location>
</feature>
<evidence type="ECO:0000256" key="11">
    <source>
        <dbReference type="ARBA" id="ARBA00023136"/>
    </source>
</evidence>
<evidence type="ECO:0000256" key="5">
    <source>
        <dbReference type="ARBA" id="ARBA00022553"/>
    </source>
</evidence>
<reference evidence="23" key="1">
    <citation type="journal article" date="2016" name="Nat. Commun.">
        <title>The channel catfish genome sequence provides insights into the evolution of scale formation in teleosts.</title>
        <authorList>
            <person name="Liu Z."/>
            <person name="Liu S."/>
            <person name="Yao J."/>
            <person name="Bao L."/>
            <person name="Zhang J."/>
            <person name="Li Y."/>
            <person name="Jiang C."/>
            <person name="Sun L."/>
            <person name="Wang R."/>
            <person name="Zhang Y."/>
            <person name="Zhou T."/>
            <person name="Zeng Q."/>
            <person name="Fu Q."/>
            <person name="Gao S."/>
            <person name="Li N."/>
            <person name="Koren S."/>
            <person name="Jiang Y."/>
            <person name="Zimin A."/>
            <person name="Xu P."/>
            <person name="Phillippy A.M."/>
            <person name="Geng X."/>
            <person name="Song L."/>
            <person name="Sun F."/>
            <person name="Li C."/>
            <person name="Wang X."/>
            <person name="Chen A."/>
            <person name="Jin Y."/>
            <person name="Yuan Z."/>
            <person name="Yang Y."/>
            <person name="Tan S."/>
            <person name="Peatman E."/>
            <person name="Lu J."/>
            <person name="Qin Z."/>
            <person name="Dunham R."/>
            <person name="Li Z."/>
            <person name="Sonstegard T."/>
            <person name="Feng J."/>
            <person name="Danzmann R.G."/>
            <person name="Schroeder S."/>
            <person name="Scheffler B."/>
            <person name="Duke M.V."/>
            <person name="Ballard L."/>
            <person name="Kucuktas H."/>
            <person name="Kaltenboeck L."/>
            <person name="Liu H."/>
            <person name="Armbruster J."/>
            <person name="Xie Y."/>
            <person name="Kirby M.L."/>
            <person name="Tian Y."/>
            <person name="Flanagan M.E."/>
            <person name="Mu W."/>
            <person name="Waldbieser G.C."/>
        </authorList>
    </citation>
    <scope>NUCLEOTIDE SEQUENCE [LARGE SCALE GENOMIC DNA]</scope>
    <source>
        <strain evidence="23">SDA103</strain>
    </source>
</reference>
<keyword evidence="11 22" id="KW-0472">Membrane</keyword>
<keyword evidence="6 22" id="KW-0812">Transmembrane</keyword>
<keyword evidence="12" id="KW-0628">Postsynaptic cell membrane</keyword>
<evidence type="ECO:0000256" key="4">
    <source>
        <dbReference type="ARBA" id="ARBA00022475"/>
    </source>
</evidence>
<evidence type="ECO:0000256" key="13">
    <source>
        <dbReference type="ARBA" id="ARBA00023273"/>
    </source>
</evidence>
<name>A0A2D0QK54_ICTPU</name>
<dbReference type="AlphaFoldDB" id="A0A2D0QK54"/>
<evidence type="ECO:0000256" key="19">
    <source>
        <dbReference type="ARBA" id="ARBA00041354"/>
    </source>
</evidence>
<evidence type="ECO:0000256" key="3">
    <source>
        <dbReference type="ARBA" id="ARBA00006843"/>
    </source>
</evidence>
<proteinExistence type="inferred from homology"/>
<dbReference type="GO" id="GO:0043197">
    <property type="term" value="C:dendritic spine"/>
    <property type="evidence" value="ECO:0007669"/>
    <property type="project" value="UniProtKB-SubCell"/>
</dbReference>
<evidence type="ECO:0000256" key="7">
    <source>
        <dbReference type="ARBA" id="ARBA00022753"/>
    </source>
</evidence>
<evidence type="ECO:0000256" key="10">
    <source>
        <dbReference type="ARBA" id="ARBA00023018"/>
    </source>
</evidence>
<dbReference type="Pfam" id="PF04505">
    <property type="entry name" value="CD225"/>
    <property type="match status" value="1"/>
</dbReference>
<dbReference type="STRING" id="7998.ENSIPUP00000019219"/>
<dbReference type="GO" id="GO:0030672">
    <property type="term" value="C:synaptic vesicle membrane"/>
    <property type="evidence" value="ECO:0007669"/>
    <property type="project" value="TreeGrafter"/>
</dbReference>
<accession>A0A2D0QK54</accession>
<evidence type="ECO:0000313" key="23">
    <source>
        <dbReference type="Proteomes" id="UP000221080"/>
    </source>
</evidence>
<evidence type="ECO:0000313" key="24">
    <source>
        <dbReference type="RefSeq" id="XP_017318717.1"/>
    </source>
</evidence>
<keyword evidence="7" id="KW-0967">Endosome</keyword>
<dbReference type="OMA" id="SWGDGMA"/>
<keyword evidence="8" id="KW-0735">Signal-anchor</keyword>
<dbReference type="RefSeq" id="XP_017318717.1">
    <property type="nucleotide sequence ID" value="XM_017463228.3"/>
</dbReference>
<evidence type="ECO:0000256" key="1">
    <source>
        <dbReference type="ARBA" id="ARBA00004279"/>
    </source>
</evidence>
<evidence type="ECO:0000256" key="8">
    <source>
        <dbReference type="ARBA" id="ARBA00022968"/>
    </source>
</evidence>
<evidence type="ECO:0000256" key="2">
    <source>
        <dbReference type="ARBA" id="ARBA00004401"/>
    </source>
</evidence>
<evidence type="ECO:0000256" key="14">
    <source>
        <dbReference type="ARBA" id="ARBA00034112"/>
    </source>
</evidence>
<evidence type="ECO:0000256" key="16">
    <source>
        <dbReference type="ARBA" id="ARBA00037858"/>
    </source>
</evidence>
<organism evidence="23 24">
    <name type="scientific">Ictalurus punctatus</name>
    <name type="common">Channel catfish</name>
    <name type="synonym">Silurus punctatus</name>
    <dbReference type="NCBI Taxonomy" id="7998"/>
    <lineage>
        <taxon>Eukaryota</taxon>
        <taxon>Metazoa</taxon>
        <taxon>Chordata</taxon>
        <taxon>Craniata</taxon>
        <taxon>Vertebrata</taxon>
        <taxon>Euteleostomi</taxon>
        <taxon>Actinopterygii</taxon>
        <taxon>Neopterygii</taxon>
        <taxon>Teleostei</taxon>
        <taxon>Ostariophysi</taxon>
        <taxon>Siluriformes</taxon>
        <taxon>Ictaluridae</taxon>
        <taxon>Ictalurus</taxon>
    </lineage>
</organism>
<feature type="transmembrane region" description="Helical" evidence="22">
    <location>
        <begin position="246"/>
        <end position="272"/>
    </location>
</feature>
<dbReference type="Proteomes" id="UP000221080">
    <property type="component" value="Chromosome 3"/>
</dbReference>
<evidence type="ECO:0000256" key="22">
    <source>
        <dbReference type="SAM" id="Phobius"/>
    </source>
</evidence>
<dbReference type="GO" id="GO:0098839">
    <property type="term" value="C:postsynaptic density membrane"/>
    <property type="evidence" value="ECO:0007669"/>
    <property type="project" value="UniProtKB-SubCell"/>
</dbReference>
<evidence type="ECO:0000256" key="6">
    <source>
        <dbReference type="ARBA" id="ARBA00022692"/>
    </source>
</evidence>
<evidence type="ECO:0000256" key="18">
    <source>
        <dbReference type="ARBA" id="ARBA00040240"/>
    </source>
</evidence>
<dbReference type="KEGG" id="ipu:108262873"/>
<keyword evidence="23" id="KW-1185">Reference proteome</keyword>
<evidence type="ECO:0000256" key="21">
    <source>
        <dbReference type="SAM" id="MobiDB-lite"/>
    </source>
</evidence>
<keyword evidence="9 22" id="KW-1133">Transmembrane helix</keyword>
<keyword evidence="4" id="KW-1003">Cell membrane</keyword>
<dbReference type="GO" id="GO:0097091">
    <property type="term" value="P:synaptic vesicle clustering"/>
    <property type="evidence" value="ECO:0007669"/>
    <property type="project" value="TreeGrafter"/>
</dbReference>
<keyword evidence="10" id="KW-0770">Synapse</keyword>
<dbReference type="PANTHER" id="PTHR14768:SF3">
    <property type="entry name" value="SYNAPSE DIFFERENTIATION-INDUCING GENE PROTEIN 1"/>
    <property type="match status" value="1"/>
</dbReference>
<evidence type="ECO:0000256" key="15">
    <source>
        <dbReference type="ARBA" id="ARBA00037790"/>
    </source>
</evidence>
<evidence type="ECO:0000256" key="12">
    <source>
        <dbReference type="ARBA" id="ARBA00023257"/>
    </source>
</evidence>
<evidence type="ECO:0000256" key="20">
    <source>
        <dbReference type="ARBA" id="ARBA00042246"/>
    </source>
</evidence>
<evidence type="ECO:0000256" key="17">
    <source>
        <dbReference type="ARBA" id="ARBA00038680"/>
    </source>
</evidence>
<gene>
    <name evidence="24" type="primary">LOC108262873</name>
</gene>
<keyword evidence="5" id="KW-0597">Phosphoprotein</keyword>
<protein>
    <recommendedName>
        <fullName evidence="18">Synapse differentiation-inducing gene protein 1</fullName>
    </recommendedName>
    <alternativeName>
        <fullName evidence="19">Dispanin subfamily C member 2</fullName>
    </alternativeName>
    <alternativeName>
        <fullName evidence="20">Transmembrane protein 90B</fullName>
    </alternativeName>
</protein>
<dbReference type="GeneID" id="108262873"/>
<reference evidence="24" key="2">
    <citation type="submission" date="2025-08" db="UniProtKB">
        <authorList>
            <consortium name="RefSeq"/>
        </authorList>
    </citation>
    <scope>IDENTIFICATION</scope>
    <source>
        <tissue evidence="24">Blood</tissue>
    </source>
</reference>